<dbReference type="OrthoDB" id="420169at2759"/>
<protein>
    <recommendedName>
        <fullName evidence="3">Reverse transcriptase</fullName>
    </recommendedName>
</protein>
<reference evidence="2" key="1">
    <citation type="submission" date="2015-09" db="EMBL/GenBank/DDBJ databases">
        <authorList>
            <consortium name="Pathogen Informatics"/>
        </authorList>
    </citation>
    <scope>NUCLEOTIDE SEQUENCE [LARGE SCALE GENOMIC DNA]</scope>
    <source>
        <strain evidence="2">Lake Konstanz</strain>
    </source>
</reference>
<dbReference type="InterPro" id="IPR043128">
    <property type="entry name" value="Rev_trsase/Diguanyl_cyclase"/>
</dbReference>
<evidence type="ECO:0008006" key="3">
    <source>
        <dbReference type="Google" id="ProtNLM"/>
    </source>
</evidence>
<dbReference type="InterPro" id="IPR036397">
    <property type="entry name" value="RNaseH_sf"/>
</dbReference>
<evidence type="ECO:0000313" key="1">
    <source>
        <dbReference type="EMBL" id="CUG75999.1"/>
    </source>
</evidence>
<evidence type="ECO:0000313" key="2">
    <source>
        <dbReference type="Proteomes" id="UP000051952"/>
    </source>
</evidence>
<accession>A0A0S4J395</accession>
<keyword evidence="2" id="KW-1185">Reference proteome</keyword>
<name>A0A0S4J395_BODSA</name>
<dbReference type="GO" id="GO:0003676">
    <property type="term" value="F:nucleic acid binding"/>
    <property type="evidence" value="ECO:0007669"/>
    <property type="project" value="InterPro"/>
</dbReference>
<dbReference type="Gene3D" id="3.30.420.10">
    <property type="entry name" value="Ribonuclease H-like superfamily/Ribonuclease H"/>
    <property type="match status" value="1"/>
</dbReference>
<sequence>MLNDVPRLLASGILTPAPKESVRAWCRVFGLEEAQKGRRRLIVEPRDLNTAWQAVYPKCSLPNIADILRLVRSADELTQGDMKCYFYQIPLAIEVQPYYGVQIGKQTYTLTRLPMGATISVFVANAFATTIHREAVGTAPRLTYLDNLVSAGRNTQHLKNIATKVNATFGTFEEGTVMDVLGVNVDVARKKVKLAEKFLQKHKSLLEEVITANTVPDEWNNAKIWKILGVIFRYVEVARRPLADVFGLLQRIRKVARVLALEEVSWDDKTRGILQADLHQMQKLAVETLRRDEFAVDEDEETEPRSTDEVLFTDASTKGLGFVIISSREITVGSWKLPQSEATTPIHELEAEALSRALRVIGKRKRLIILTDNQILFHGLTRGRSNALRVNRAAGDVASNTKTTWVGWLPSEMNWADEPSRLQHFNVEKTGTVASHLAPVKQWHTMPRAPPE</sequence>
<dbReference type="AlphaFoldDB" id="A0A0S4J395"/>
<dbReference type="InterPro" id="IPR052055">
    <property type="entry name" value="Hepadnavirus_pol/RT"/>
</dbReference>
<dbReference type="Gene3D" id="3.30.70.270">
    <property type="match status" value="1"/>
</dbReference>
<dbReference type="InterPro" id="IPR043502">
    <property type="entry name" value="DNA/RNA_pol_sf"/>
</dbReference>
<dbReference type="Proteomes" id="UP000051952">
    <property type="component" value="Unassembled WGS sequence"/>
</dbReference>
<organism evidence="1 2">
    <name type="scientific">Bodo saltans</name>
    <name type="common">Flagellated protozoan</name>
    <dbReference type="NCBI Taxonomy" id="75058"/>
    <lineage>
        <taxon>Eukaryota</taxon>
        <taxon>Discoba</taxon>
        <taxon>Euglenozoa</taxon>
        <taxon>Kinetoplastea</taxon>
        <taxon>Metakinetoplastina</taxon>
        <taxon>Eubodonida</taxon>
        <taxon>Bodonidae</taxon>
        <taxon>Bodo</taxon>
    </lineage>
</organism>
<dbReference type="Gene3D" id="3.10.10.10">
    <property type="entry name" value="HIV Type 1 Reverse Transcriptase, subunit A, domain 1"/>
    <property type="match status" value="1"/>
</dbReference>
<dbReference type="SUPFAM" id="SSF56672">
    <property type="entry name" value="DNA/RNA polymerases"/>
    <property type="match status" value="1"/>
</dbReference>
<dbReference type="VEuPathDB" id="TriTrypDB:BSAL_84840c"/>
<gene>
    <name evidence="1" type="ORF">BSAL_84840c</name>
</gene>
<dbReference type="EMBL" id="CYKH01000989">
    <property type="protein sequence ID" value="CUG75999.1"/>
    <property type="molecule type" value="Genomic_DNA"/>
</dbReference>
<proteinExistence type="predicted"/>
<dbReference type="PANTHER" id="PTHR33050">
    <property type="entry name" value="REVERSE TRANSCRIPTASE DOMAIN-CONTAINING PROTEIN"/>
    <property type="match status" value="1"/>
</dbReference>
<dbReference type="PANTHER" id="PTHR33050:SF7">
    <property type="entry name" value="RIBONUCLEASE H"/>
    <property type="match status" value="1"/>
</dbReference>